<dbReference type="AlphaFoldDB" id="A0A4U5VVG5"/>
<dbReference type="Proteomes" id="UP000298787">
    <property type="component" value="Chromosome 23"/>
</dbReference>
<dbReference type="GO" id="GO:0051607">
    <property type="term" value="P:defense response to virus"/>
    <property type="evidence" value="ECO:0007669"/>
    <property type="project" value="TreeGrafter"/>
</dbReference>
<dbReference type="InterPro" id="IPR052784">
    <property type="entry name" value="Perforin-1_pore-forming"/>
</dbReference>
<evidence type="ECO:0000313" key="4">
    <source>
        <dbReference type="EMBL" id="TKS91395.1"/>
    </source>
</evidence>
<reference evidence="4 5" key="1">
    <citation type="submission" date="2019-01" db="EMBL/GenBank/DDBJ databases">
        <title>Genome Assembly of Collichthys lucidus.</title>
        <authorList>
            <person name="Cai M."/>
            <person name="Xiao S."/>
        </authorList>
    </citation>
    <scope>NUCLEOTIDE SEQUENCE [LARGE SCALE GENOMIC DNA]</scope>
    <source>
        <strain evidence="4">JT15FE1705JMU</strain>
        <tissue evidence="4">Muscle</tissue>
    </source>
</reference>
<organism evidence="4 5">
    <name type="scientific">Collichthys lucidus</name>
    <name type="common">Big head croaker</name>
    <name type="synonym">Sciaena lucida</name>
    <dbReference type="NCBI Taxonomy" id="240159"/>
    <lineage>
        <taxon>Eukaryota</taxon>
        <taxon>Metazoa</taxon>
        <taxon>Chordata</taxon>
        <taxon>Craniata</taxon>
        <taxon>Vertebrata</taxon>
        <taxon>Euteleostomi</taxon>
        <taxon>Actinopterygii</taxon>
        <taxon>Neopterygii</taxon>
        <taxon>Teleostei</taxon>
        <taxon>Neoteleostei</taxon>
        <taxon>Acanthomorphata</taxon>
        <taxon>Eupercaria</taxon>
        <taxon>Sciaenidae</taxon>
        <taxon>Collichthys</taxon>
    </lineage>
</organism>
<dbReference type="Gene3D" id="2.60.40.150">
    <property type="entry name" value="C2 domain"/>
    <property type="match status" value="1"/>
</dbReference>
<dbReference type="Pfam" id="PF01823">
    <property type="entry name" value="MACPF"/>
    <property type="match status" value="1"/>
</dbReference>
<protein>
    <submittedName>
        <fullName evidence="4">Perforin-1</fullName>
    </submittedName>
</protein>
<dbReference type="SMART" id="SM00239">
    <property type="entry name" value="C2"/>
    <property type="match status" value="1"/>
</dbReference>
<name>A0A4U5VVG5_COLLU</name>
<evidence type="ECO:0000313" key="5">
    <source>
        <dbReference type="Proteomes" id="UP000298787"/>
    </source>
</evidence>
<gene>
    <name evidence="4" type="ORF">D9C73_026406</name>
</gene>
<feature type="domain" description="MACPF" evidence="3">
    <location>
        <begin position="1"/>
        <end position="252"/>
    </location>
</feature>
<dbReference type="GO" id="GO:0001771">
    <property type="term" value="P:immunological synapse formation"/>
    <property type="evidence" value="ECO:0007669"/>
    <property type="project" value="TreeGrafter"/>
</dbReference>
<proteinExistence type="predicted"/>
<evidence type="ECO:0000256" key="1">
    <source>
        <dbReference type="ARBA" id="ARBA00022729"/>
    </source>
</evidence>
<keyword evidence="5" id="KW-1185">Reference proteome</keyword>
<dbReference type="GO" id="GO:0001913">
    <property type="term" value="P:T cell mediated cytotoxicity"/>
    <property type="evidence" value="ECO:0007669"/>
    <property type="project" value="TreeGrafter"/>
</dbReference>
<evidence type="ECO:0000259" key="3">
    <source>
        <dbReference type="PROSITE" id="PS51412"/>
    </source>
</evidence>
<accession>A0A4U5VVG5</accession>
<dbReference type="Pfam" id="PF00168">
    <property type="entry name" value="C2"/>
    <property type="match status" value="1"/>
</dbReference>
<dbReference type="EMBL" id="CM014100">
    <property type="protein sequence ID" value="TKS91395.1"/>
    <property type="molecule type" value="Genomic_DNA"/>
</dbReference>
<feature type="domain" description="C2" evidence="2">
    <location>
        <begin position="213"/>
        <end position="339"/>
    </location>
</feature>
<dbReference type="InterPro" id="IPR000008">
    <property type="entry name" value="C2_dom"/>
</dbReference>
<dbReference type="STRING" id="240159.A0A4U5VVG5"/>
<dbReference type="PROSITE" id="PS50004">
    <property type="entry name" value="C2"/>
    <property type="match status" value="1"/>
</dbReference>
<evidence type="ECO:0000259" key="2">
    <source>
        <dbReference type="PROSITE" id="PS50004"/>
    </source>
</evidence>
<dbReference type="GO" id="GO:0016020">
    <property type="term" value="C:membrane"/>
    <property type="evidence" value="ECO:0007669"/>
    <property type="project" value="TreeGrafter"/>
</dbReference>
<keyword evidence="1" id="KW-0732">Signal</keyword>
<dbReference type="PANTHER" id="PTHR46096:SF3">
    <property type="entry name" value="PERFORIN-1"/>
    <property type="match status" value="1"/>
</dbReference>
<sequence length="408" mass="46054">MERKGAFVLDMNKWKRKDKTCMLCSNPYMENKKQKVPTSVVDWRPNHSCSMKVASKLHRSSESLLRVSGTPKLHQEFRKAVKQLPKIYSPESKQRFYKLIDNFGTHYITKVKLGGSVRSVTSIRQCQASLQGLSVEEVQMCLEAEASVSIKAEIKTESKHCQKDVNKMESKTSFSGLFNDSHYILEKGLWKNCSDRCQAGIKSDSKDPCVCQCHNDPAVNQDCCPTRKGMARVIITVQRASDLWGDHSTATDGYVKVSFNGMMRQRTPVIYNNNNPHWAMSVDLGTQDLSAGNKVRFEVWDQDNNWDDDLLGACEQDVSAGVKEDLCALQHGRLFFKWEVKCGPHLSGGLCTDYQRSPMSQSLEKLHVSRHAHPIPKAILLEMGVFVDEASSQRNQSLSAESRKVDVI</sequence>
<dbReference type="InterPro" id="IPR020864">
    <property type="entry name" value="MACPF"/>
</dbReference>
<dbReference type="SUPFAM" id="SSF49562">
    <property type="entry name" value="C2 domain (Calcium/lipid-binding domain, CaLB)"/>
    <property type="match status" value="1"/>
</dbReference>
<dbReference type="InterPro" id="IPR035892">
    <property type="entry name" value="C2_domain_sf"/>
</dbReference>
<dbReference type="PANTHER" id="PTHR46096">
    <property type="entry name" value="PERFORIN-1"/>
    <property type="match status" value="1"/>
</dbReference>
<dbReference type="SMART" id="SM00457">
    <property type="entry name" value="MACPF"/>
    <property type="match status" value="1"/>
</dbReference>
<dbReference type="GO" id="GO:0022829">
    <property type="term" value="F:wide pore channel activity"/>
    <property type="evidence" value="ECO:0007669"/>
    <property type="project" value="TreeGrafter"/>
</dbReference>
<dbReference type="PROSITE" id="PS51412">
    <property type="entry name" value="MACPF_2"/>
    <property type="match status" value="1"/>
</dbReference>